<comment type="function">
    <text evidence="5">Responsible for synthesis of pseudouridine from uracil-55 in the psi GC loop of transfer RNAs.</text>
</comment>
<dbReference type="EC" id="5.4.99.25" evidence="5"/>
<keyword evidence="3 5" id="KW-0819">tRNA processing</keyword>
<proteinExistence type="inferred from homology"/>
<dbReference type="GO" id="GO:0160148">
    <property type="term" value="F:tRNA pseudouridine(55) synthase activity"/>
    <property type="evidence" value="ECO:0007669"/>
    <property type="project" value="UniProtKB-EC"/>
</dbReference>
<feature type="active site" description="Nucleophile" evidence="5">
    <location>
        <position position="42"/>
    </location>
</feature>
<keyword evidence="9" id="KW-1185">Reference proteome</keyword>
<evidence type="ECO:0000256" key="3">
    <source>
        <dbReference type="ARBA" id="ARBA00022694"/>
    </source>
</evidence>
<dbReference type="GO" id="GO:0003723">
    <property type="term" value="F:RNA binding"/>
    <property type="evidence" value="ECO:0007669"/>
    <property type="project" value="InterPro"/>
</dbReference>
<comment type="caution">
    <text evidence="8">The sequence shown here is derived from an EMBL/GenBank/DDBJ whole genome shotgun (WGS) entry which is preliminary data.</text>
</comment>
<dbReference type="InterPro" id="IPR014780">
    <property type="entry name" value="tRNA_psdUridine_synth_TruB"/>
</dbReference>
<comment type="similarity">
    <text evidence="2 5">Belongs to the pseudouridine synthase TruB family. Type 1 subfamily.</text>
</comment>
<dbReference type="CDD" id="cd02573">
    <property type="entry name" value="PseudoU_synth_EcTruB"/>
    <property type="match status" value="1"/>
</dbReference>
<dbReference type="EMBL" id="FOGV01000002">
    <property type="protein sequence ID" value="SER56909.1"/>
    <property type="molecule type" value="Genomic_DNA"/>
</dbReference>
<feature type="domain" description="Pseudouridine synthase II N-terminal" evidence="6">
    <location>
        <begin position="28"/>
        <end position="182"/>
    </location>
</feature>
<name>A0A1H9QAL9_9BACI</name>
<keyword evidence="4 5" id="KW-0413">Isomerase</keyword>
<dbReference type="SUPFAM" id="SSF55120">
    <property type="entry name" value="Pseudouridine synthase"/>
    <property type="match status" value="1"/>
</dbReference>
<evidence type="ECO:0000313" key="8">
    <source>
        <dbReference type="EMBL" id="SER56909.1"/>
    </source>
</evidence>
<dbReference type="STRING" id="1464123.SAMN05444126_102176"/>
<dbReference type="PANTHER" id="PTHR13767:SF2">
    <property type="entry name" value="PSEUDOURIDYLATE SYNTHASE TRUB1"/>
    <property type="match status" value="1"/>
</dbReference>
<dbReference type="NCBIfam" id="TIGR00431">
    <property type="entry name" value="TruB"/>
    <property type="match status" value="1"/>
</dbReference>
<dbReference type="FunFam" id="3.30.2350.10:FF:000011">
    <property type="entry name" value="tRNA pseudouridine synthase B"/>
    <property type="match status" value="1"/>
</dbReference>
<dbReference type="Pfam" id="PF01509">
    <property type="entry name" value="TruB_N"/>
    <property type="match status" value="1"/>
</dbReference>
<dbReference type="InterPro" id="IPR002501">
    <property type="entry name" value="PsdUridine_synth_N"/>
</dbReference>
<dbReference type="HAMAP" id="MF_01080">
    <property type="entry name" value="TruB_bact"/>
    <property type="match status" value="1"/>
</dbReference>
<dbReference type="Pfam" id="PF16198">
    <property type="entry name" value="TruB_C_2"/>
    <property type="match status" value="1"/>
</dbReference>
<protein>
    <recommendedName>
        <fullName evidence="5">tRNA pseudouridine synthase B</fullName>
        <ecNumber evidence="5">5.4.99.25</ecNumber>
    </recommendedName>
    <alternativeName>
        <fullName evidence="5">tRNA pseudouridine(55) synthase</fullName>
        <shortName evidence="5">Psi55 synthase</shortName>
    </alternativeName>
    <alternativeName>
        <fullName evidence="5">tRNA pseudouridylate synthase</fullName>
    </alternativeName>
    <alternativeName>
        <fullName evidence="5">tRNA-uridine isomerase</fullName>
    </alternativeName>
</protein>
<evidence type="ECO:0000259" key="6">
    <source>
        <dbReference type="Pfam" id="PF01509"/>
    </source>
</evidence>
<dbReference type="PANTHER" id="PTHR13767">
    <property type="entry name" value="TRNA-PSEUDOURIDINE SYNTHASE"/>
    <property type="match status" value="1"/>
</dbReference>
<comment type="catalytic activity">
    <reaction evidence="1 5">
        <text>uridine(55) in tRNA = pseudouridine(55) in tRNA</text>
        <dbReference type="Rhea" id="RHEA:42532"/>
        <dbReference type="Rhea" id="RHEA-COMP:10101"/>
        <dbReference type="Rhea" id="RHEA-COMP:10102"/>
        <dbReference type="ChEBI" id="CHEBI:65314"/>
        <dbReference type="ChEBI" id="CHEBI:65315"/>
        <dbReference type="EC" id="5.4.99.25"/>
    </reaction>
</comment>
<feature type="domain" description="tRNA pseudouridylate synthase B C-terminal" evidence="7">
    <location>
        <begin position="183"/>
        <end position="241"/>
    </location>
</feature>
<dbReference type="InterPro" id="IPR032819">
    <property type="entry name" value="TruB_C"/>
</dbReference>
<dbReference type="Proteomes" id="UP000199318">
    <property type="component" value="Unassembled WGS sequence"/>
</dbReference>
<evidence type="ECO:0000313" key="9">
    <source>
        <dbReference type="Proteomes" id="UP000199318"/>
    </source>
</evidence>
<dbReference type="GO" id="GO:1990481">
    <property type="term" value="P:mRNA pseudouridine synthesis"/>
    <property type="evidence" value="ECO:0007669"/>
    <property type="project" value="TreeGrafter"/>
</dbReference>
<evidence type="ECO:0000256" key="4">
    <source>
        <dbReference type="ARBA" id="ARBA00023235"/>
    </source>
</evidence>
<dbReference type="GO" id="GO:0031119">
    <property type="term" value="P:tRNA pseudouridine synthesis"/>
    <property type="evidence" value="ECO:0007669"/>
    <property type="project" value="UniProtKB-UniRule"/>
</dbReference>
<organism evidence="8 9">
    <name type="scientific">Salisediminibacterium halotolerans</name>
    <dbReference type="NCBI Taxonomy" id="517425"/>
    <lineage>
        <taxon>Bacteria</taxon>
        <taxon>Bacillati</taxon>
        <taxon>Bacillota</taxon>
        <taxon>Bacilli</taxon>
        <taxon>Bacillales</taxon>
        <taxon>Bacillaceae</taxon>
        <taxon>Salisediminibacterium</taxon>
    </lineage>
</organism>
<dbReference type="OrthoDB" id="9802309at2"/>
<evidence type="ECO:0000256" key="5">
    <source>
        <dbReference type="HAMAP-Rule" id="MF_01080"/>
    </source>
</evidence>
<dbReference type="InterPro" id="IPR020103">
    <property type="entry name" value="PsdUridine_synth_cat_dom_sf"/>
</dbReference>
<sequence length="313" mass="34295">MDQQKTGIVPLWKPRGMTSFQAVKEVGRLLGTKKAGHTGTLDPEVDGVLPICIGRATKLVEYLTAEEKVYHGEVTIGFSTTTEDQTGEKVAEAVPEELFNSADLEHVFTSLTGAITQTPPMYSAVKVKGKRLYEYARNGETVERPSRQVTIYSLTLLNAPRRNTDGTVSLSFRARCSKGTYIRTLAVSIGEKLGFPAHMSKLTREASGFFAADMCLTLDQLKQSVLSDRLDECLISVEEALKMYPAVTVSEKDAGKVLQGAILPLPEGISFEDDPFLAVFSPNGTCLALYKQDDKRAGKMKPEKMIRTVDHPG</sequence>
<evidence type="ECO:0000256" key="2">
    <source>
        <dbReference type="ARBA" id="ARBA00005642"/>
    </source>
</evidence>
<gene>
    <name evidence="5" type="primary">truB</name>
    <name evidence="8" type="ORF">SAMN05444126_102176</name>
</gene>
<evidence type="ECO:0000259" key="7">
    <source>
        <dbReference type="Pfam" id="PF16198"/>
    </source>
</evidence>
<dbReference type="Gene3D" id="3.30.2350.10">
    <property type="entry name" value="Pseudouridine synthase"/>
    <property type="match status" value="1"/>
</dbReference>
<reference evidence="9" key="1">
    <citation type="submission" date="2016-10" db="EMBL/GenBank/DDBJ databases">
        <authorList>
            <person name="de Groot N.N."/>
        </authorList>
    </citation>
    <scope>NUCLEOTIDE SEQUENCE [LARGE SCALE GENOMIC DNA]</scope>
    <source>
        <strain evidence="9">10nlg</strain>
    </source>
</reference>
<accession>A0A1H9QAL9</accession>
<evidence type="ECO:0000256" key="1">
    <source>
        <dbReference type="ARBA" id="ARBA00000385"/>
    </source>
</evidence>
<dbReference type="RefSeq" id="WP_093071843.1">
    <property type="nucleotide sequence ID" value="NZ_FOGV01000002.1"/>
</dbReference>
<dbReference type="AlphaFoldDB" id="A0A1H9QAL9"/>